<dbReference type="EMBL" id="JAUEDM010000001">
    <property type="protein sequence ID" value="KAK3331006.1"/>
    <property type="molecule type" value="Genomic_DNA"/>
</dbReference>
<name>A0AAE0MFU7_9PEZI</name>
<keyword evidence="8" id="KW-0418">Kinase</keyword>
<feature type="region of interest" description="Disordered" evidence="12">
    <location>
        <begin position="1"/>
        <end position="122"/>
    </location>
</feature>
<keyword evidence="7" id="KW-0547">Nucleotide-binding</keyword>
<feature type="compositionally biased region" description="Basic and acidic residues" evidence="12">
    <location>
        <begin position="97"/>
        <end position="106"/>
    </location>
</feature>
<feature type="compositionally biased region" description="Low complexity" evidence="12">
    <location>
        <begin position="72"/>
        <end position="81"/>
    </location>
</feature>
<evidence type="ECO:0000256" key="5">
    <source>
        <dbReference type="ARBA" id="ARBA00022553"/>
    </source>
</evidence>
<feature type="region of interest" description="Disordered" evidence="12">
    <location>
        <begin position="768"/>
        <end position="805"/>
    </location>
</feature>
<dbReference type="Gene3D" id="3.30.310.220">
    <property type="entry name" value="Fungal kinase associated-1 domain"/>
    <property type="match status" value="1"/>
</dbReference>
<feature type="compositionally biased region" description="Low complexity" evidence="12">
    <location>
        <begin position="107"/>
        <end position="119"/>
    </location>
</feature>
<comment type="catalytic activity">
    <reaction evidence="11">
        <text>L-seryl-[protein] + ATP = O-phospho-L-seryl-[protein] + ADP + H(+)</text>
        <dbReference type="Rhea" id="RHEA:17989"/>
        <dbReference type="Rhea" id="RHEA-COMP:9863"/>
        <dbReference type="Rhea" id="RHEA-COMP:11604"/>
        <dbReference type="ChEBI" id="CHEBI:15378"/>
        <dbReference type="ChEBI" id="CHEBI:29999"/>
        <dbReference type="ChEBI" id="CHEBI:30616"/>
        <dbReference type="ChEBI" id="CHEBI:83421"/>
        <dbReference type="ChEBI" id="CHEBI:456216"/>
        <dbReference type="EC" id="2.7.11.1"/>
    </reaction>
</comment>
<dbReference type="PANTHER" id="PTHR24346">
    <property type="entry name" value="MAP/MICROTUBULE AFFINITY-REGULATING KINASE"/>
    <property type="match status" value="1"/>
</dbReference>
<feature type="compositionally biased region" description="Basic and acidic residues" evidence="12">
    <location>
        <begin position="657"/>
        <end position="666"/>
    </location>
</feature>
<sequence>MDHRSSTRNSVNRQPLGDATKRVNNTSITYVDRQGQANGDENILPLKHKKVARSSRSNPAQSTKPTVVDQNGGCPPAAAGPTEPTAVNPRLSAITQDSRDGTDSRRVSQFSNVSSNASSTRQLKTHIGPWQLGKTLGKGSQARVRLARHRVSHQLVAIKIVAKNTAHITGAGSLANLDKIDYRSPTTSADGGLRRMPLAIEREVAILKLIQHPNIIKLHDIWENRAEIYLVTEYVEKGDMFEFINWNGRLEEEEAIFYFRQMMSALEYCHTFNICHRDLKPENILLKANGQVKIADFGMAALQQDSAHQLRTACGSPHYAAPELLKHQHYKGSAVDIWSMGVILFAMLAGRLPFDENDINIMLSKAKRAEYTMPTHISREAKDLIRRILVVEPAHRITMKQMWRHALIKKYNYLDNFQMRDGQPQDVLRNADMRPIHENEVDIQILRQLKSLWHAYTETDLKGKLAEEKANDQKLFYWLLYRHRESQLENYNNDVPISKSDFHHLKPPNWGKRISTCEFTQAGRNGHVKSVSRFTVISNVAEMDEVGTVKSYDPYHSSQILKPCGSQVSHAKIVVHRNTPESGLRSVPTSVSHTYRSYRSVNGSFRQRPRMNSQRTNTTGQLISPRGSMGSIRSHHSTPRVRVNPRTKRTVDFSNLRIKDPRRRPNQDSAAENPSYGRAPSSPSRRPKQKIQAAAHTRPVVEAGKPKEDSLIWNEELQQLNYRIAKDLDEAFRTSLPVSVPSVGEGDFRESSPFSLLSLGTPSLSQFPLPPTSVPVPNRNGPHRWDSRPLPPIPTEETPTPESTRFGDNIEPAFQASKFAVKVPERRTVSEPVYKQIGRETRPLPSICESASEEWKRDHYNVPNSANTPTPIGNKGLDYLASVENTIRIVDSPATNIAQGSVNIPAPLNVRKVSRGTLKASEATSAASYQDAQRRASDGTNHKSYDFDNQSNDANAVAKKRVSSWFKRSSKDAVNDSSFVTVTENSARSSDEASLEANGPQKKKSFNFSFWKATKDGPKMSLADSDLDEMPTAEYGAQGKKRKTGRNGSSISVSNSLNIWSDNDTAGGRKIEVQQNWLARLFRVKPATRYVCFGIQKRRGRQEVAILLRSWRKYGIKDVEVDKERNIVFARVAAKNYLNLKEVAFAVELMTVIEHGKRNHLSIARFTQEKGAASSFNKVVDEICSQFGSRGLLITDKRKVNMMIKTLNS</sequence>
<dbReference type="PANTHER" id="PTHR24346:SF110">
    <property type="entry name" value="NON-SPECIFIC SERINE_THREONINE PROTEIN KINASE"/>
    <property type="match status" value="1"/>
</dbReference>
<evidence type="ECO:0000256" key="4">
    <source>
        <dbReference type="ARBA" id="ARBA00022527"/>
    </source>
</evidence>
<dbReference type="GO" id="GO:0005940">
    <property type="term" value="C:septin ring"/>
    <property type="evidence" value="ECO:0007669"/>
    <property type="project" value="UniProtKB-ARBA"/>
</dbReference>
<dbReference type="EC" id="2.7.11.1" evidence="3"/>
<dbReference type="GO" id="GO:0004674">
    <property type="term" value="F:protein serine/threonine kinase activity"/>
    <property type="evidence" value="ECO:0007669"/>
    <property type="project" value="UniProtKB-KW"/>
</dbReference>
<comment type="caution">
    <text evidence="14">The sequence shown here is derived from an EMBL/GenBank/DDBJ whole genome shotgun (WGS) entry which is preliminary data.</text>
</comment>
<dbReference type="Gene3D" id="1.10.510.10">
    <property type="entry name" value="Transferase(Phosphotransferase) domain 1"/>
    <property type="match status" value="1"/>
</dbReference>
<dbReference type="AlphaFoldDB" id="A0AAE0MFU7"/>
<evidence type="ECO:0000256" key="6">
    <source>
        <dbReference type="ARBA" id="ARBA00022679"/>
    </source>
</evidence>
<feature type="compositionally biased region" description="Polar residues" evidence="12">
    <location>
        <begin position="603"/>
        <end position="622"/>
    </location>
</feature>
<comment type="similarity">
    <text evidence="2">Belongs to the protein kinase superfamily. CAMK Ser/Thr protein kinase family. NIM1 subfamily.</text>
</comment>
<feature type="compositionally biased region" description="Basic and acidic residues" evidence="12">
    <location>
        <begin position="932"/>
        <end position="946"/>
    </location>
</feature>
<proteinExistence type="inferred from homology"/>
<evidence type="ECO:0000313" key="14">
    <source>
        <dbReference type="EMBL" id="KAK3331006.1"/>
    </source>
</evidence>
<evidence type="ECO:0000256" key="11">
    <source>
        <dbReference type="ARBA" id="ARBA00048679"/>
    </source>
</evidence>
<feature type="compositionally biased region" description="Polar residues" evidence="12">
    <location>
        <begin position="54"/>
        <end position="69"/>
    </location>
</feature>
<evidence type="ECO:0000256" key="2">
    <source>
        <dbReference type="ARBA" id="ARBA00010791"/>
    </source>
</evidence>
<dbReference type="Proteomes" id="UP001283341">
    <property type="component" value="Unassembled WGS sequence"/>
</dbReference>
<dbReference type="GO" id="GO:0035556">
    <property type="term" value="P:intracellular signal transduction"/>
    <property type="evidence" value="ECO:0007669"/>
    <property type="project" value="TreeGrafter"/>
</dbReference>
<feature type="region of interest" description="Disordered" evidence="12">
    <location>
        <begin position="603"/>
        <end position="706"/>
    </location>
</feature>
<keyword evidence="4" id="KW-0723">Serine/threonine-protein kinase</keyword>
<feature type="domain" description="Protein kinase" evidence="13">
    <location>
        <begin position="130"/>
        <end position="408"/>
    </location>
</feature>
<dbReference type="SUPFAM" id="SSF56112">
    <property type="entry name" value="Protein kinase-like (PK-like)"/>
    <property type="match status" value="1"/>
</dbReference>
<dbReference type="GO" id="GO:0005524">
    <property type="term" value="F:ATP binding"/>
    <property type="evidence" value="ECO:0007669"/>
    <property type="project" value="UniProtKB-KW"/>
</dbReference>
<evidence type="ECO:0000256" key="1">
    <source>
        <dbReference type="ARBA" id="ARBA00004266"/>
    </source>
</evidence>
<accession>A0AAE0MFU7</accession>
<feature type="compositionally biased region" description="Polar residues" evidence="12">
    <location>
        <begin position="922"/>
        <end position="931"/>
    </location>
</feature>
<dbReference type="Pfam" id="PF00069">
    <property type="entry name" value="Pkinase"/>
    <property type="match status" value="1"/>
</dbReference>
<feature type="compositionally biased region" description="Basic residues" evidence="12">
    <location>
        <begin position="633"/>
        <end position="648"/>
    </location>
</feature>
<keyword evidence="5" id="KW-0597">Phosphoprotein</keyword>
<evidence type="ECO:0000256" key="7">
    <source>
        <dbReference type="ARBA" id="ARBA00022741"/>
    </source>
</evidence>
<dbReference type="PROSITE" id="PS00108">
    <property type="entry name" value="PROTEIN_KINASE_ST"/>
    <property type="match status" value="1"/>
</dbReference>
<keyword evidence="9" id="KW-0067">ATP-binding</keyword>
<dbReference type="InterPro" id="IPR011009">
    <property type="entry name" value="Kinase-like_dom_sf"/>
</dbReference>
<reference evidence="14" key="2">
    <citation type="submission" date="2023-06" db="EMBL/GenBank/DDBJ databases">
        <authorList>
            <consortium name="Lawrence Berkeley National Laboratory"/>
            <person name="Haridas S."/>
            <person name="Hensen N."/>
            <person name="Bonometti L."/>
            <person name="Westerberg I."/>
            <person name="Brannstrom I.O."/>
            <person name="Guillou S."/>
            <person name="Cros-Aarteil S."/>
            <person name="Calhoun S."/>
            <person name="Kuo A."/>
            <person name="Mondo S."/>
            <person name="Pangilinan J."/>
            <person name="Riley R."/>
            <person name="Labutti K."/>
            <person name="Andreopoulos B."/>
            <person name="Lipzen A."/>
            <person name="Chen C."/>
            <person name="Yanf M."/>
            <person name="Daum C."/>
            <person name="Ng V."/>
            <person name="Clum A."/>
            <person name="Steindorff A."/>
            <person name="Ohm R."/>
            <person name="Martin F."/>
            <person name="Silar P."/>
            <person name="Natvig D."/>
            <person name="Lalanne C."/>
            <person name="Gautier V."/>
            <person name="Ament-Velasquez S.L."/>
            <person name="Kruys A."/>
            <person name="Hutchinson M.I."/>
            <person name="Powell A.J."/>
            <person name="Barry K."/>
            <person name="Miller A.N."/>
            <person name="Grigoriev I.V."/>
            <person name="Debuchy R."/>
            <person name="Gladieux P."/>
            <person name="Thoren M.H."/>
            <person name="Johannesson H."/>
        </authorList>
    </citation>
    <scope>NUCLEOTIDE SEQUENCE</scope>
    <source>
        <strain evidence="14">CBS 118394</strain>
    </source>
</reference>
<evidence type="ECO:0000259" key="13">
    <source>
        <dbReference type="PROSITE" id="PS50011"/>
    </source>
</evidence>
<comment type="catalytic activity">
    <reaction evidence="10">
        <text>L-threonyl-[protein] + ATP = O-phospho-L-threonyl-[protein] + ADP + H(+)</text>
        <dbReference type="Rhea" id="RHEA:46608"/>
        <dbReference type="Rhea" id="RHEA-COMP:11060"/>
        <dbReference type="Rhea" id="RHEA-COMP:11605"/>
        <dbReference type="ChEBI" id="CHEBI:15378"/>
        <dbReference type="ChEBI" id="CHEBI:30013"/>
        <dbReference type="ChEBI" id="CHEBI:30616"/>
        <dbReference type="ChEBI" id="CHEBI:61977"/>
        <dbReference type="ChEBI" id="CHEBI:456216"/>
        <dbReference type="EC" id="2.7.11.1"/>
    </reaction>
</comment>
<evidence type="ECO:0000256" key="8">
    <source>
        <dbReference type="ARBA" id="ARBA00022777"/>
    </source>
</evidence>
<keyword evidence="15" id="KW-1185">Reference proteome</keyword>
<dbReference type="Pfam" id="PF16797">
    <property type="entry name" value="Fungal_KA1"/>
    <property type="match status" value="1"/>
</dbReference>
<dbReference type="PROSITE" id="PS50011">
    <property type="entry name" value="PROTEIN_KINASE_DOM"/>
    <property type="match status" value="1"/>
</dbReference>
<evidence type="ECO:0000313" key="15">
    <source>
        <dbReference type="Proteomes" id="UP001283341"/>
    </source>
</evidence>
<comment type="subcellular location">
    <subcellularLocation>
        <location evidence="1">Bud neck</location>
    </subcellularLocation>
</comment>
<feature type="compositionally biased region" description="Polar residues" evidence="12">
    <location>
        <begin position="22"/>
        <end position="39"/>
    </location>
</feature>
<organism evidence="14 15">
    <name type="scientific">Apodospora peruviana</name>
    <dbReference type="NCBI Taxonomy" id="516989"/>
    <lineage>
        <taxon>Eukaryota</taxon>
        <taxon>Fungi</taxon>
        <taxon>Dikarya</taxon>
        <taxon>Ascomycota</taxon>
        <taxon>Pezizomycotina</taxon>
        <taxon>Sordariomycetes</taxon>
        <taxon>Sordariomycetidae</taxon>
        <taxon>Sordariales</taxon>
        <taxon>Lasiosphaeriaceae</taxon>
        <taxon>Apodospora</taxon>
    </lineage>
</organism>
<dbReference type="SMART" id="SM00220">
    <property type="entry name" value="S_TKc"/>
    <property type="match status" value="1"/>
</dbReference>
<dbReference type="InterPro" id="IPR043024">
    <property type="entry name" value="KA1_sf_fungal"/>
</dbReference>
<evidence type="ECO:0000256" key="10">
    <source>
        <dbReference type="ARBA" id="ARBA00047899"/>
    </source>
</evidence>
<dbReference type="InterPro" id="IPR000719">
    <property type="entry name" value="Prot_kinase_dom"/>
</dbReference>
<feature type="region of interest" description="Disordered" evidence="12">
    <location>
        <begin position="919"/>
        <end position="952"/>
    </location>
</feature>
<protein>
    <recommendedName>
        <fullName evidence="3">non-specific serine/threonine protein kinase</fullName>
        <ecNumber evidence="3">2.7.11.1</ecNumber>
    </recommendedName>
</protein>
<dbReference type="FunFam" id="1.10.510.10:FF:000394">
    <property type="entry name" value="Serine/threonine-protein kinase HSL1"/>
    <property type="match status" value="1"/>
</dbReference>
<reference evidence="14" key="1">
    <citation type="journal article" date="2023" name="Mol. Phylogenet. Evol.">
        <title>Genome-scale phylogeny and comparative genomics of the fungal order Sordariales.</title>
        <authorList>
            <person name="Hensen N."/>
            <person name="Bonometti L."/>
            <person name="Westerberg I."/>
            <person name="Brannstrom I.O."/>
            <person name="Guillou S."/>
            <person name="Cros-Aarteil S."/>
            <person name="Calhoun S."/>
            <person name="Haridas S."/>
            <person name="Kuo A."/>
            <person name="Mondo S."/>
            <person name="Pangilinan J."/>
            <person name="Riley R."/>
            <person name="LaButti K."/>
            <person name="Andreopoulos B."/>
            <person name="Lipzen A."/>
            <person name="Chen C."/>
            <person name="Yan M."/>
            <person name="Daum C."/>
            <person name="Ng V."/>
            <person name="Clum A."/>
            <person name="Steindorff A."/>
            <person name="Ohm R.A."/>
            <person name="Martin F."/>
            <person name="Silar P."/>
            <person name="Natvig D.O."/>
            <person name="Lalanne C."/>
            <person name="Gautier V."/>
            <person name="Ament-Velasquez S.L."/>
            <person name="Kruys A."/>
            <person name="Hutchinson M.I."/>
            <person name="Powell A.J."/>
            <person name="Barry K."/>
            <person name="Miller A.N."/>
            <person name="Grigoriev I.V."/>
            <person name="Debuchy R."/>
            <person name="Gladieux P."/>
            <person name="Hiltunen Thoren M."/>
            <person name="Johannesson H."/>
        </authorList>
    </citation>
    <scope>NUCLEOTIDE SEQUENCE</scope>
    <source>
        <strain evidence="14">CBS 118394</strain>
    </source>
</reference>
<evidence type="ECO:0000256" key="3">
    <source>
        <dbReference type="ARBA" id="ARBA00012513"/>
    </source>
</evidence>
<feature type="region of interest" description="Disordered" evidence="12">
    <location>
        <begin position="981"/>
        <end position="1000"/>
    </location>
</feature>
<evidence type="ECO:0000256" key="12">
    <source>
        <dbReference type="SAM" id="MobiDB-lite"/>
    </source>
</evidence>
<dbReference type="InterPro" id="IPR031850">
    <property type="entry name" value="Fungal_KA1_dom"/>
</dbReference>
<keyword evidence="6" id="KW-0808">Transferase</keyword>
<gene>
    <name evidence="14" type="ORF">B0H66DRAFT_84954</name>
</gene>
<dbReference type="GO" id="GO:0005935">
    <property type="term" value="C:cellular bud neck"/>
    <property type="evidence" value="ECO:0007669"/>
    <property type="project" value="UniProtKB-SubCell"/>
</dbReference>
<dbReference type="InterPro" id="IPR008271">
    <property type="entry name" value="Ser/Thr_kinase_AS"/>
</dbReference>
<evidence type="ECO:0000256" key="9">
    <source>
        <dbReference type="ARBA" id="ARBA00022840"/>
    </source>
</evidence>